<dbReference type="EMBL" id="JAAIJQ010000013">
    <property type="protein sequence ID" value="NEV61498.1"/>
    <property type="molecule type" value="Genomic_DNA"/>
</dbReference>
<keyword evidence="4" id="KW-1185">Reference proteome</keyword>
<evidence type="ECO:0000256" key="2">
    <source>
        <dbReference type="PROSITE-ProRule" id="PRU01282"/>
    </source>
</evidence>
<evidence type="ECO:0000256" key="1">
    <source>
        <dbReference type="ARBA" id="ARBA00007198"/>
    </source>
</evidence>
<dbReference type="InterPro" id="IPR006504">
    <property type="entry name" value="Tscrpt_reg_Spx/MgsR"/>
</dbReference>
<comment type="caution">
    <text evidence="3">The sequence shown here is derived from an EMBL/GenBank/DDBJ whole genome shotgun (WGS) entry which is preliminary data.</text>
</comment>
<dbReference type="NCBIfam" id="NF008107">
    <property type="entry name" value="PRK10853.1"/>
    <property type="match status" value="1"/>
</dbReference>
<dbReference type="NCBIfam" id="TIGR01617">
    <property type="entry name" value="arsC_related"/>
    <property type="match status" value="1"/>
</dbReference>
<dbReference type="AlphaFoldDB" id="A0A6M0JVE9"/>
<dbReference type="InterPro" id="IPR036249">
    <property type="entry name" value="Thioredoxin-like_sf"/>
</dbReference>
<reference evidence="3 4" key="1">
    <citation type="submission" date="2020-02" db="EMBL/GenBank/DDBJ databases">
        <title>Genome sequences of Thiorhodococcus mannitoliphagus and Thiorhodococcus minor, purple sulfur photosynthetic bacteria in the gammaproteobacterial family, Chromatiaceae.</title>
        <authorList>
            <person name="Aviles F.A."/>
            <person name="Meyer T.E."/>
            <person name="Kyndt J.A."/>
        </authorList>
    </citation>
    <scope>NUCLEOTIDE SEQUENCE [LARGE SCALE GENOMIC DNA]</scope>
    <source>
        <strain evidence="3 4">DSM 11518</strain>
    </source>
</reference>
<dbReference type="PROSITE" id="PS51353">
    <property type="entry name" value="ARSC"/>
    <property type="match status" value="1"/>
</dbReference>
<name>A0A6M0JVE9_9GAMM</name>
<dbReference type="CDD" id="cd03035">
    <property type="entry name" value="ArsC_Yffb"/>
    <property type="match status" value="1"/>
</dbReference>
<protein>
    <submittedName>
        <fullName evidence="3">ArsC family reductase</fullName>
    </submittedName>
</protein>
<proteinExistence type="inferred from homology"/>
<dbReference type="RefSeq" id="WP_164451778.1">
    <property type="nucleotide sequence ID" value="NZ_JAAIJQ010000013.1"/>
</dbReference>
<dbReference type="PANTHER" id="PTHR30041">
    <property type="entry name" value="ARSENATE REDUCTASE"/>
    <property type="match status" value="1"/>
</dbReference>
<dbReference type="Pfam" id="PF03960">
    <property type="entry name" value="ArsC"/>
    <property type="match status" value="1"/>
</dbReference>
<dbReference type="SUPFAM" id="SSF52833">
    <property type="entry name" value="Thioredoxin-like"/>
    <property type="match status" value="1"/>
</dbReference>
<organism evidence="3 4">
    <name type="scientific">Thiorhodococcus minor</name>
    <dbReference type="NCBI Taxonomy" id="57489"/>
    <lineage>
        <taxon>Bacteria</taxon>
        <taxon>Pseudomonadati</taxon>
        <taxon>Pseudomonadota</taxon>
        <taxon>Gammaproteobacteria</taxon>
        <taxon>Chromatiales</taxon>
        <taxon>Chromatiaceae</taxon>
        <taxon>Thiorhodococcus</taxon>
    </lineage>
</organism>
<accession>A0A6M0JVE9</accession>
<evidence type="ECO:0000313" key="3">
    <source>
        <dbReference type="EMBL" id="NEV61498.1"/>
    </source>
</evidence>
<sequence length="115" mass="13021">MLKLYGIPNCGTVKKARAWLDAKGIEYAFHDYKKAGLDEQQLSAWVAELGWESLLNRRGTTWRKLPEGVRAGIDEASAIRLMLESPSIIRRPLLDLGTKRHLGFSEAEYEELFAS</sequence>
<dbReference type="InterPro" id="IPR006660">
    <property type="entry name" value="Arsenate_reductase-like"/>
</dbReference>
<dbReference type="Gene3D" id="3.40.30.10">
    <property type="entry name" value="Glutaredoxin"/>
    <property type="match status" value="1"/>
</dbReference>
<comment type="similarity">
    <text evidence="1 2">Belongs to the ArsC family.</text>
</comment>
<gene>
    <name evidence="3" type="ORF">G3446_06240</name>
</gene>
<evidence type="ECO:0000313" key="4">
    <source>
        <dbReference type="Proteomes" id="UP000483379"/>
    </source>
</evidence>
<dbReference type="Proteomes" id="UP000483379">
    <property type="component" value="Unassembled WGS sequence"/>
</dbReference>
<dbReference type="PANTHER" id="PTHR30041:SF8">
    <property type="entry name" value="PROTEIN YFFB"/>
    <property type="match status" value="1"/>
</dbReference>